<evidence type="ECO:0000256" key="2">
    <source>
        <dbReference type="SAM" id="Phobius"/>
    </source>
</evidence>
<organism evidence="3 4">
    <name type="scientific">Coemansia spiralis</name>
    <dbReference type="NCBI Taxonomy" id="417178"/>
    <lineage>
        <taxon>Eukaryota</taxon>
        <taxon>Fungi</taxon>
        <taxon>Fungi incertae sedis</taxon>
        <taxon>Zoopagomycota</taxon>
        <taxon>Kickxellomycotina</taxon>
        <taxon>Kickxellomycetes</taxon>
        <taxon>Kickxellales</taxon>
        <taxon>Kickxellaceae</taxon>
        <taxon>Coemansia</taxon>
    </lineage>
</organism>
<name>A0A9W8KYH6_9FUNG</name>
<sequence>MSKSSISDIYKARKVKSEQYAPSLKPNSTKTRSHPNIALQSTKHDVNQAYADLYDYQSDSSVESARASHEEPSPPRTIVLRFDHAPRLPAVKVGAARLSSMVRKPASNNNSNKKIDPPEPIMRHESVKHTEEPFRNPAPIENPYQEEEESMELPSRLVRGATIKATKRKSTEDPAPLPNTEFMMLDGDEFNGLLAPGALGDEKQRAQADGGWLHRFLSMIRGGNIRHREALLFKPMVPQEAKEELELEHTASKFPFCCCPARFCVAITFVSILLGALAGFFVWPRVPTMSISSLTALAPARVIYNTRDSQFGIQMPLRITYEVHSGNFYPLHINSAHVLGFDGVTGNRIIDTTLKAIPVLPLRLQFHDANTTIHYLTSDMNDPALADLFGKCAPATMGNRVGALTIRFQIKVDVAHLAWFSKQPIVTLNQKIECPQ</sequence>
<protein>
    <submittedName>
        <fullName evidence="3">Uncharacterized protein</fullName>
    </submittedName>
</protein>
<feature type="transmembrane region" description="Helical" evidence="2">
    <location>
        <begin position="260"/>
        <end position="283"/>
    </location>
</feature>
<keyword evidence="2" id="KW-1133">Transmembrane helix</keyword>
<dbReference type="EMBL" id="JANBTW010000030">
    <property type="protein sequence ID" value="KAJ2677657.1"/>
    <property type="molecule type" value="Genomic_DNA"/>
</dbReference>
<keyword evidence="2" id="KW-0812">Transmembrane</keyword>
<evidence type="ECO:0000256" key="1">
    <source>
        <dbReference type="SAM" id="MobiDB-lite"/>
    </source>
</evidence>
<dbReference type="OrthoDB" id="5582002at2759"/>
<feature type="region of interest" description="Disordered" evidence="1">
    <location>
        <begin position="17"/>
        <end position="74"/>
    </location>
</feature>
<accession>A0A9W8KYH6</accession>
<comment type="caution">
    <text evidence="3">The sequence shown here is derived from an EMBL/GenBank/DDBJ whole genome shotgun (WGS) entry which is preliminary data.</text>
</comment>
<gene>
    <name evidence="3" type="ORF">GGI25_003047</name>
</gene>
<keyword evidence="2" id="KW-0472">Membrane</keyword>
<reference evidence="3" key="1">
    <citation type="submission" date="2022-07" db="EMBL/GenBank/DDBJ databases">
        <title>Phylogenomic reconstructions and comparative analyses of Kickxellomycotina fungi.</title>
        <authorList>
            <person name="Reynolds N.K."/>
            <person name="Stajich J.E."/>
            <person name="Barry K."/>
            <person name="Grigoriev I.V."/>
            <person name="Crous P."/>
            <person name="Smith M.E."/>
        </authorList>
    </citation>
    <scope>NUCLEOTIDE SEQUENCE</scope>
    <source>
        <strain evidence="3">NRRL 3115</strain>
    </source>
</reference>
<evidence type="ECO:0000313" key="4">
    <source>
        <dbReference type="Proteomes" id="UP001151518"/>
    </source>
</evidence>
<dbReference type="AlphaFoldDB" id="A0A9W8KYH6"/>
<evidence type="ECO:0000313" key="3">
    <source>
        <dbReference type="EMBL" id="KAJ2677657.1"/>
    </source>
</evidence>
<proteinExistence type="predicted"/>
<dbReference type="Proteomes" id="UP001151518">
    <property type="component" value="Unassembled WGS sequence"/>
</dbReference>